<dbReference type="GO" id="GO:0009882">
    <property type="term" value="F:blue light photoreceptor activity"/>
    <property type="evidence" value="ECO:0007669"/>
    <property type="project" value="InterPro"/>
</dbReference>
<name>A0A7G7G9C5_9BACT</name>
<sequence length="137" mass="15605">MYISTAVISVHEAELQEMLARFRRNNERDNITGMLLYSGEHYVQLIEGEEAALRKLYAKIEKDYLHTNIIKLADGQISHRLFKDWSMGFKGVTEAALTTLPGYINPASPVFLNQLPEPEESASSVLQQFVRNNMMCP</sequence>
<feature type="domain" description="BLUF" evidence="1">
    <location>
        <begin position="1"/>
        <end position="88"/>
    </location>
</feature>
<reference evidence="2 3" key="1">
    <citation type="journal article" date="2018" name="Int. J. Syst. Evol. Microbiol.">
        <title>Adhaeribacter swui sp. nov., isolated from wet mud.</title>
        <authorList>
            <person name="Kim D.U."/>
            <person name="Kim K.W."/>
            <person name="Kang M.S."/>
            <person name="Kim J.Y."/>
            <person name="Jang J.H."/>
            <person name="Kim M.K."/>
        </authorList>
    </citation>
    <scope>NUCLEOTIDE SEQUENCE [LARGE SCALE GENOMIC DNA]</scope>
    <source>
        <strain evidence="2 3">KCTC 52873</strain>
    </source>
</reference>
<protein>
    <submittedName>
        <fullName evidence="2">BLUF domain-containing protein</fullName>
    </submittedName>
</protein>
<dbReference type="Pfam" id="PF04940">
    <property type="entry name" value="BLUF"/>
    <property type="match status" value="1"/>
</dbReference>
<dbReference type="EMBL" id="CP055156">
    <property type="protein sequence ID" value="QNF33759.1"/>
    <property type="molecule type" value="Genomic_DNA"/>
</dbReference>
<dbReference type="SMART" id="SM01034">
    <property type="entry name" value="BLUF"/>
    <property type="match status" value="1"/>
</dbReference>
<dbReference type="RefSeq" id="WP_185270242.1">
    <property type="nucleotide sequence ID" value="NZ_CP055156.1"/>
</dbReference>
<evidence type="ECO:0000313" key="3">
    <source>
        <dbReference type="Proteomes" id="UP000515237"/>
    </source>
</evidence>
<organism evidence="2 3">
    <name type="scientific">Adhaeribacter swui</name>
    <dbReference type="NCBI Taxonomy" id="2086471"/>
    <lineage>
        <taxon>Bacteria</taxon>
        <taxon>Pseudomonadati</taxon>
        <taxon>Bacteroidota</taxon>
        <taxon>Cytophagia</taxon>
        <taxon>Cytophagales</taxon>
        <taxon>Hymenobacteraceae</taxon>
        <taxon>Adhaeribacter</taxon>
    </lineage>
</organism>
<gene>
    <name evidence="2" type="ORF">HUW51_13900</name>
</gene>
<dbReference type="InterPro" id="IPR007024">
    <property type="entry name" value="BLUF_domain"/>
</dbReference>
<keyword evidence="3" id="KW-1185">Reference proteome</keyword>
<dbReference type="KEGG" id="aswu:HUW51_13900"/>
<dbReference type="GO" id="GO:0071949">
    <property type="term" value="F:FAD binding"/>
    <property type="evidence" value="ECO:0007669"/>
    <property type="project" value="InterPro"/>
</dbReference>
<dbReference type="Gene3D" id="3.30.70.100">
    <property type="match status" value="1"/>
</dbReference>
<proteinExistence type="predicted"/>
<evidence type="ECO:0000259" key="1">
    <source>
        <dbReference type="PROSITE" id="PS50925"/>
    </source>
</evidence>
<dbReference type="Proteomes" id="UP000515237">
    <property type="component" value="Chromosome"/>
</dbReference>
<dbReference type="InterPro" id="IPR036046">
    <property type="entry name" value="Acylphosphatase-like_dom_sf"/>
</dbReference>
<evidence type="ECO:0000313" key="2">
    <source>
        <dbReference type="EMBL" id="QNF33759.1"/>
    </source>
</evidence>
<accession>A0A7G7G9C5</accession>
<dbReference type="PROSITE" id="PS50925">
    <property type="entry name" value="BLUF"/>
    <property type="match status" value="1"/>
</dbReference>
<dbReference type="AlphaFoldDB" id="A0A7G7G9C5"/>
<dbReference type="SUPFAM" id="SSF54975">
    <property type="entry name" value="Acylphosphatase/BLUF domain-like"/>
    <property type="match status" value="1"/>
</dbReference>